<keyword evidence="4" id="KW-1185">Reference proteome</keyword>
<dbReference type="AlphaFoldDB" id="A0A4U5N3N0"/>
<dbReference type="Proteomes" id="UP000298663">
    <property type="component" value="Unassembled WGS sequence"/>
</dbReference>
<evidence type="ECO:0000256" key="1">
    <source>
        <dbReference type="SAM" id="Coils"/>
    </source>
</evidence>
<evidence type="ECO:0000313" key="3">
    <source>
        <dbReference type="EMBL" id="TKR76961.1"/>
    </source>
</evidence>
<feature type="region of interest" description="Disordered" evidence="2">
    <location>
        <begin position="185"/>
        <end position="226"/>
    </location>
</feature>
<keyword evidence="1" id="KW-0175">Coiled coil</keyword>
<feature type="coiled-coil region" evidence="1">
    <location>
        <begin position="85"/>
        <end position="160"/>
    </location>
</feature>
<accession>A0A4U5N3N0</accession>
<sequence>MYSNPVDEYLSRLALVRECSKPGNQHLVALLPLIYEFFLNPTDETLYNRIEVCVVEANLMMQKMFLQMKQRGLDRALFEPLRQGLTKRTQEMTELAEEMDEIRRTQEQNAEEEIALLRTIKNLPSTVKTKKKIAKTETDILKLEEDIASMTKKISLIELRVAAFKWSLDDAGDSCTNLITQISAKPENEKAEQKRILGKRKQKDAKDSSKSRKRRKPEKKQREDPQ</sequence>
<reference evidence="3 4" key="1">
    <citation type="journal article" date="2015" name="Genome Biol.">
        <title>Comparative genomics of Steinernema reveals deeply conserved gene regulatory networks.</title>
        <authorList>
            <person name="Dillman A.R."/>
            <person name="Macchietto M."/>
            <person name="Porter C.F."/>
            <person name="Rogers A."/>
            <person name="Williams B."/>
            <person name="Antoshechkin I."/>
            <person name="Lee M.M."/>
            <person name="Goodwin Z."/>
            <person name="Lu X."/>
            <person name="Lewis E.E."/>
            <person name="Goodrich-Blair H."/>
            <person name="Stock S.P."/>
            <person name="Adams B.J."/>
            <person name="Sternberg P.W."/>
            <person name="Mortazavi A."/>
        </authorList>
    </citation>
    <scope>NUCLEOTIDE SEQUENCE [LARGE SCALE GENOMIC DNA]</scope>
    <source>
        <strain evidence="3 4">ALL</strain>
    </source>
</reference>
<evidence type="ECO:0000256" key="2">
    <source>
        <dbReference type="SAM" id="MobiDB-lite"/>
    </source>
</evidence>
<protein>
    <submittedName>
        <fullName evidence="3">Uncharacterized protein</fullName>
    </submittedName>
</protein>
<gene>
    <name evidence="3" type="ORF">L596_018018</name>
</gene>
<proteinExistence type="predicted"/>
<organism evidence="3 4">
    <name type="scientific">Steinernema carpocapsae</name>
    <name type="common">Entomopathogenic nematode</name>
    <dbReference type="NCBI Taxonomy" id="34508"/>
    <lineage>
        <taxon>Eukaryota</taxon>
        <taxon>Metazoa</taxon>
        <taxon>Ecdysozoa</taxon>
        <taxon>Nematoda</taxon>
        <taxon>Chromadorea</taxon>
        <taxon>Rhabditida</taxon>
        <taxon>Tylenchina</taxon>
        <taxon>Panagrolaimomorpha</taxon>
        <taxon>Strongyloidoidea</taxon>
        <taxon>Steinernematidae</taxon>
        <taxon>Steinernema</taxon>
    </lineage>
</organism>
<dbReference type="EMBL" id="AZBU02000005">
    <property type="protein sequence ID" value="TKR76961.1"/>
    <property type="molecule type" value="Genomic_DNA"/>
</dbReference>
<feature type="compositionally biased region" description="Basic and acidic residues" evidence="2">
    <location>
        <begin position="186"/>
        <end position="195"/>
    </location>
</feature>
<comment type="caution">
    <text evidence="3">The sequence shown here is derived from an EMBL/GenBank/DDBJ whole genome shotgun (WGS) entry which is preliminary data.</text>
</comment>
<name>A0A4U5N3N0_STECR</name>
<evidence type="ECO:0000313" key="4">
    <source>
        <dbReference type="Proteomes" id="UP000298663"/>
    </source>
</evidence>
<reference evidence="3 4" key="2">
    <citation type="journal article" date="2019" name="G3 (Bethesda)">
        <title>Hybrid Assembly of the Genome of the Entomopathogenic Nematode Steinernema carpocapsae Identifies the X-Chromosome.</title>
        <authorList>
            <person name="Serra L."/>
            <person name="Macchietto M."/>
            <person name="Macias-Munoz A."/>
            <person name="McGill C.J."/>
            <person name="Rodriguez I.M."/>
            <person name="Rodriguez B."/>
            <person name="Murad R."/>
            <person name="Mortazavi A."/>
        </authorList>
    </citation>
    <scope>NUCLEOTIDE SEQUENCE [LARGE SCALE GENOMIC DNA]</scope>
    <source>
        <strain evidence="3 4">ALL</strain>
    </source>
</reference>